<feature type="compositionally biased region" description="Basic and acidic residues" evidence="1">
    <location>
        <begin position="125"/>
        <end position="159"/>
    </location>
</feature>
<dbReference type="InterPro" id="IPR057869">
    <property type="entry name" value="HP1_YO34"/>
</dbReference>
<keyword evidence="2" id="KW-0238">DNA-binding</keyword>
<dbReference type="RefSeq" id="WP_077457570.1">
    <property type="nucleotide sequence ID" value="NZ_MUEO01000009.1"/>
</dbReference>
<evidence type="ECO:0000313" key="3">
    <source>
        <dbReference type="Proteomes" id="UP000188726"/>
    </source>
</evidence>
<dbReference type="Proteomes" id="UP000188726">
    <property type="component" value="Unassembled WGS sequence"/>
</dbReference>
<organism evidence="2 3">
    <name type="scientific">Salinivibrio kushneri</name>
    <dbReference type="NCBI Taxonomy" id="1908198"/>
    <lineage>
        <taxon>Bacteria</taxon>
        <taxon>Pseudomonadati</taxon>
        <taxon>Pseudomonadota</taxon>
        <taxon>Gammaproteobacteria</taxon>
        <taxon>Vibrionales</taxon>
        <taxon>Vibrionaceae</taxon>
        <taxon>Salinivibrio</taxon>
    </lineage>
</organism>
<dbReference type="AlphaFoldDB" id="A0AB36K814"/>
<protein>
    <submittedName>
        <fullName evidence="2">DNA-binding protein</fullName>
    </submittedName>
</protein>
<proteinExistence type="predicted"/>
<accession>A0AB36K814</accession>
<feature type="region of interest" description="Disordered" evidence="1">
    <location>
        <begin position="124"/>
        <end position="159"/>
    </location>
</feature>
<feature type="region of interest" description="Disordered" evidence="1">
    <location>
        <begin position="25"/>
        <end position="46"/>
    </location>
</feature>
<dbReference type="EMBL" id="MUEO01000009">
    <property type="protein sequence ID" value="OOE45133.1"/>
    <property type="molecule type" value="Genomic_DNA"/>
</dbReference>
<dbReference type="Pfam" id="PF25759">
    <property type="entry name" value="HP1_ORF34"/>
    <property type="match status" value="1"/>
</dbReference>
<sequence>MSLALDGEELKIDNLKVAMSLELKDQDMSGQSSATDTSEQGDKGKKLDFSGTIPFVDIDTLTRLYMLSSAKDEAENRKIYRIGHDIARALKVRNVKFMGRVHAREHESLQAWSVSFSLREQYSVAEKREQRAKEQKPAPKQEKNTRHQEALKKAEEAMK</sequence>
<feature type="compositionally biased region" description="Polar residues" evidence="1">
    <location>
        <begin position="28"/>
        <end position="38"/>
    </location>
</feature>
<evidence type="ECO:0000256" key="1">
    <source>
        <dbReference type="SAM" id="MobiDB-lite"/>
    </source>
</evidence>
<dbReference type="GO" id="GO:0003677">
    <property type="term" value="F:DNA binding"/>
    <property type="evidence" value="ECO:0007669"/>
    <property type="project" value="UniProtKB-KW"/>
</dbReference>
<name>A0AB36K814_9GAMM</name>
<reference evidence="2 3" key="1">
    <citation type="journal article" date="2017" name="Genome Announc.">
        <title>Draft Genome Sequences of Salinivibrio proteolyticus, Salinivibrio sharmensis, Salinivibrio siamensis, Salinivibrio costicola subsp. alcaliphilus, Salinivibrio costicola subsp. vallismortis, and 29 New Isolates Belonging to the Genus Salinivibrio.</title>
        <authorList>
            <person name="Lopez-Hermoso C."/>
            <person name="de la Haba R.R."/>
            <person name="Sanchez-Porro C."/>
            <person name="Bayliss S.C."/>
            <person name="Feil E.J."/>
            <person name="Ventosa A."/>
        </authorList>
    </citation>
    <scope>NUCLEOTIDE SEQUENCE [LARGE SCALE GENOMIC DNA]</scope>
    <source>
        <strain evidence="2 3">IC202</strain>
    </source>
</reference>
<comment type="caution">
    <text evidence="2">The sequence shown here is derived from an EMBL/GenBank/DDBJ whole genome shotgun (WGS) entry which is preliminary data.</text>
</comment>
<evidence type="ECO:0000313" key="2">
    <source>
        <dbReference type="EMBL" id="OOE45133.1"/>
    </source>
</evidence>
<gene>
    <name evidence="2" type="ORF">BZG09_05360</name>
</gene>